<protein>
    <recommendedName>
        <fullName evidence="4">Tubulin like</fullName>
    </recommendedName>
</protein>
<dbReference type="AlphaFoldDB" id="A0A1I3CVI3"/>
<name>A0A1I3CVI3_9EURY</name>
<organism evidence="2 3">
    <name type="scientific">Halorubrum aquaticum</name>
    <dbReference type="NCBI Taxonomy" id="387340"/>
    <lineage>
        <taxon>Archaea</taxon>
        <taxon>Methanobacteriati</taxon>
        <taxon>Methanobacteriota</taxon>
        <taxon>Stenosarchaea group</taxon>
        <taxon>Halobacteria</taxon>
        <taxon>Halobacteriales</taxon>
        <taxon>Haloferacaceae</taxon>
        <taxon>Halorubrum</taxon>
    </lineage>
</organism>
<gene>
    <name evidence="2" type="ORF">SAMN04488066_1314</name>
</gene>
<evidence type="ECO:0000256" key="1">
    <source>
        <dbReference type="SAM" id="MobiDB-lite"/>
    </source>
</evidence>
<evidence type="ECO:0000313" key="2">
    <source>
        <dbReference type="EMBL" id="SFH78386.1"/>
    </source>
</evidence>
<dbReference type="Gene3D" id="3.40.50.1440">
    <property type="entry name" value="Tubulin/FtsZ, GTPase domain"/>
    <property type="match status" value="1"/>
</dbReference>
<dbReference type="Proteomes" id="UP000323537">
    <property type="component" value="Unassembled WGS sequence"/>
</dbReference>
<accession>A0A1I3CVI3</accession>
<evidence type="ECO:0000313" key="3">
    <source>
        <dbReference type="Proteomes" id="UP000323537"/>
    </source>
</evidence>
<reference evidence="2 3" key="1">
    <citation type="submission" date="2016-10" db="EMBL/GenBank/DDBJ databases">
        <authorList>
            <person name="Varghese N."/>
            <person name="Submissions S."/>
        </authorList>
    </citation>
    <scope>NUCLEOTIDE SEQUENCE [LARGE SCALE GENOMIC DNA]</scope>
    <source>
        <strain evidence="2 3">CGMCC 1.6377</strain>
    </source>
</reference>
<dbReference type="InterPro" id="IPR036525">
    <property type="entry name" value="Tubulin/FtsZ_GTPase_sf"/>
</dbReference>
<sequence length="554" mass="61160">MFALGGAGKELAFELLATEWVRRSMLDPASDPSGVTVTVIDTAESEREEDLKRIREVRSAIEGTRDRMAADGKAPDEIRIEHRTLTDMVQFEDPLDIVGPIARRRIASAHEMDPDDWWIDAEHVSRDPDVDHGLSGKRSLAKALYYKASAEDDVLPTAISPAEGATVAVLCGLGGATSGVIFDLARDLTRSEPTVSITLFAALPNRGSSHREQANAHAALSELEYLSLRRERLFEDRVLIPTDAVERHAKRPSNRFAGDALDEAFTYLLVSYYSRWRRISMEHADPGPPRGVFPDAPSHTPFVIGVPQIVRYNVDEGRDDEGTAASTGNDPAPSESEPSPYVTVVRPQSPSRVAEARHIEESGLLDTTDEGERLRERLDALASCVCDATYSGLRERQVTTAMSRRERPVAGGVVSRATDRITDRIDLSDIIAENTRSAPADHDDPSVLVVEDGADWEVGFTAFVGRVFLDDLRLSSEYLESYERSALDEGADASLRHALGLEEGYYVRRRRVNDPESRGDRSFLGDSDDRIRERMLADCVETVDPGREGRSASE</sequence>
<proteinExistence type="predicted"/>
<feature type="region of interest" description="Disordered" evidence="1">
    <location>
        <begin position="318"/>
        <end position="343"/>
    </location>
</feature>
<dbReference type="EMBL" id="FOPZ01000031">
    <property type="protein sequence ID" value="SFH78386.1"/>
    <property type="molecule type" value="Genomic_DNA"/>
</dbReference>
<evidence type="ECO:0008006" key="4">
    <source>
        <dbReference type="Google" id="ProtNLM"/>
    </source>
</evidence>
<keyword evidence="3" id="KW-1185">Reference proteome</keyword>